<feature type="active site" description="Nucleophile" evidence="7">
    <location>
        <position position="371"/>
    </location>
</feature>
<evidence type="ECO:0000313" key="10">
    <source>
        <dbReference type="Proteomes" id="UP000237846"/>
    </source>
</evidence>
<evidence type="ECO:0000313" key="9">
    <source>
        <dbReference type="EMBL" id="PRY02101.1"/>
    </source>
</evidence>
<dbReference type="EMBL" id="PVZC01000001">
    <property type="protein sequence ID" value="PRY02101.1"/>
    <property type="molecule type" value="Genomic_DNA"/>
</dbReference>
<feature type="domain" description="Peptidase S49" evidence="8">
    <location>
        <begin position="355"/>
        <end position="502"/>
    </location>
</feature>
<dbReference type="CDD" id="cd07018">
    <property type="entry name" value="S49_SppA_67K_type"/>
    <property type="match status" value="1"/>
</dbReference>
<keyword evidence="6" id="KW-0472">Membrane</keyword>
<comment type="caution">
    <text evidence="9">The sequence shown here is derived from an EMBL/GenBank/DDBJ whole genome shotgun (WGS) entry which is preliminary data.</text>
</comment>
<sequence length="571" mass="61547">MLTAMDPSKIFEPLSRLRRTQPLVLELDLTEGVFDNPPTDPVGQLLALRRTRLADVVDGLRRAARDHRVQALVARVGGRPIGIAKVQELRAAIAEFRAAGKYTVAWTESFGELAGGTVPYYLASAFERIRLQPSGDLALSGLSIETHFLRGGLDKLGIAFEFGKRHEYKNAPNVYMEEAYTEPHREATERIISSMTERLVDDIAAARGLEPARVRELIASGPHSGEEAVEAGLVDDLAYRDEIYADLRKQFATVDGGEPRVQYVSRYVRSQALPPSLPQPQAAGVALVHGAGPIMLGRTRRGPGTGPMMGSDSITAALRAARTDDRVRAIVFRVDSPGGSYIASDAIWREVVLARKAGKPVVVSMGDFAASGGYFVAMAADTIVAQPGTLTGSIGVFAGKPVMSELLQRLGITTDAVASSENARTLSVTRAFSREEWDKINSWLDRVYDDFTAKAAEGRGMPVERLRELAKGRVWTGADAAANGLVDELGGLRRAVAIAREKGGLPADAPVRAYPQLGMLERLRPAESSEDRSAAIGSLRLDAWGPLSTLAARLGLPAHGPLMLPGDWTVR</sequence>
<evidence type="ECO:0000256" key="4">
    <source>
        <dbReference type="ARBA" id="ARBA00022801"/>
    </source>
</evidence>
<dbReference type="PANTHER" id="PTHR33209">
    <property type="entry name" value="PROTEASE 4"/>
    <property type="match status" value="1"/>
</dbReference>
<dbReference type="InterPro" id="IPR047272">
    <property type="entry name" value="S49_SppA_C"/>
</dbReference>
<dbReference type="Gene3D" id="3.90.226.10">
    <property type="entry name" value="2-enoyl-CoA Hydratase, Chain A, domain 1"/>
    <property type="match status" value="3"/>
</dbReference>
<evidence type="ECO:0000256" key="3">
    <source>
        <dbReference type="ARBA" id="ARBA00022670"/>
    </source>
</evidence>
<dbReference type="InterPro" id="IPR047217">
    <property type="entry name" value="S49_SppA_67K_type_N"/>
</dbReference>
<dbReference type="InterPro" id="IPR002142">
    <property type="entry name" value="Peptidase_S49"/>
</dbReference>
<dbReference type="InterPro" id="IPR004634">
    <property type="entry name" value="Pept_S49_pIV"/>
</dbReference>
<dbReference type="CDD" id="cd07023">
    <property type="entry name" value="S49_Sppa_N_C"/>
    <property type="match status" value="1"/>
</dbReference>
<proteinExistence type="inferred from homology"/>
<dbReference type="GO" id="GO:0008236">
    <property type="term" value="F:serine-type peptidase activity"/>
    <property type="evidence" value="ECO:0007669"/>
    <property type="project" value="UniProtKB-KW"/>
</dbReference>
<dbReference type="InterPro" id="IPR029045">
    <property type="entry name" value="ClpP/crotonase-like_dom_sf"/>
</dbReference>
<gene>
    <name evidence="9" type="ORF">CLV72_101701</name>
</gene>
<evidence type="ECO:0000256" key="1">
    <source>
        <dbReference type="ARBA" id="ARBA00004370"/>
    </source>
</evidence>
<dbReference type="SUPFAM" id="SSF52096">
    <property type="entry name" value="ClpP/crotonase"/>
    <property type="match status" value="2"/>
</dbReference>
<evidence type="ECO:0000259" key="8">
    <source>
        <dbReference type="Pfam" id="PF01343"/>
    </source>
</evidence>
<comment type="subcellular location">
    <subcellularLocation>
        <location evidence="1">Membrane</location>
    </subcellularLocation>
</comment>
<accession>A0A2T0QE03</accession>
<dbReference type="Pfam" id="PF01343">
    <property type="entry name" value="Peptidase_S49"/>
    <property type="match status" value="2"/>
</dbReference>
<name>A0A2T0QE03_9ACTN</name>
<dbReference type="NCBIfam" id="TIGR00705">
    <property type="entry name" value="SppA_67K"/>
    <property type="match status" value="1"/>
</dbReference>
<dbReference type="PIRSF" id="PIRSF001217">
    <property type="entry name" value="Protease_4_SppA"/>
    <property type="match status" value="1"/>
</dbReference>
<dbReference type="GO" id="GO:0006465">
    <property type="term" value="P:signal peptide processing"/>
    <property type="evidence" value="ECO:0007669"/>
    <property type="project" value="InterPro"/>
</dbReference>
<evidence type="ECO:0000256" key="2">
    <source>
        <dbReference type="ARBA" id="ARBA00008683"/>
    </source>
</evidence>
<dbReference type="AlphaFoldDB" id="A0A2T0QE03"/>
<dbReference type="NCBIfam" id="TIGR00706">
    <property type="entry name" value="SppA_dom"/>
    <property type="match status" value="1"/>
</dbReference>
<evidence type="ECO:0000256" key="6">
    <source>
        <dbReference type="ARBA" id="ARBA00023136"/>
    </source>
</evidence>
<keyword evidence="5" id="KW-0720">Serine protease</keyword>
<organism evidence="9 10">
    <name type="scientific">Allonocardiopsis opalescens</name>
    <dbReference type="NCBI Taxonomy" id="1144618"/>
    <lineage>
        <taxon>Bacteria</taxon>
        <taxon>Bacillati</taxon>
        <taxon>Actinomycetota</taxon>
        <taxon>Actinomycetes</taxon>
        <taxon>Streptosporangiales</taxon>
        <taxon>Allonocardiopsis</taxon>
    </lineage>
</organism>
<dbReference type="PANTHER" id="PTHR33209:SF1">
    <property type="entry name" value="PEPTIDASE S49 DOMAIN-CONTAINING PROTEIN"/>
    <property type="match status" value="1"/>
</dbReference>
<comment type="similarity">
    <text evidence="2">Belongs to the peptidase S49 family.</text>
</comment>
<keyword evidence="4" id="KW-0378">Hydrolase</keyword>
<feature type="active site" description="Proton donor/acceptor" evidence="7">
    <location>
        <position position="169"/>
    </location>
</feature>
<evidence type="ECO:0000256" key="5">
    <source>
        <dbReference type="ARBA" id="ARBA00022825"/>
    </source>
</evidence>
<dbReference type="GO" id="GO:0016020">
    <property type="term" value="C:membrane"/>
    <property type="evidence" value="ECO:0007669"/>
    <property type="project" value="UniProtKB-SubCell"/>
</dbReference>
<evidence type="ECO:0000256" key="7">
    <source>
        <dbReference type="PIRSR" id="PIRSR001217-1"/>
    </source>
</evidence>
<keyword evidence="10" id="KW-1185">Reference proteome</keyword>
<keyword evidence="3" id="KW-0645">Protease</keyword>
<dbReference type="Proteomes" id="UP000237846">
    <property type="component" value="Unassembled WGS sequence"/>
</dbReference>
<dbReference type="InterPro" id="IPR004635">
    <property type="entry name" value="Pept_S49_SppA"/>
</dbReference>
<protein>
    <submittedName>
        <fullName evidence="9">Signal peptide peptidase A</fullName>
    </submittedName>
</protein>
<feature type="domain" description="Peptidase S49" evidence="8">
    <location>
        <begin position="99"/>
        <end position="250"/>
    </location>
</feature>
<reference evidence="9 10" key="1">
    <citation type="submission" date="2018-03" db="EMBL/GenBank/DDBJ databases">
        <title>Genomic Encyclopedia of Archaeal and Bacterial Type Strains, Phase II (KMG-II): from individual species to whole genera.</title>
        <authorList>
            <person name="Goeker M."/>
        </authorList>
    </citation>
    <scope>NUCLEOTIDE SEQUENCE [LARGE SCALE GENOMIC DNA]</scope>
    <source>
        <strain evidence="9 10">DSM 45601</strain>
    </source>
</reference>